<name>A0A916U8H5_9HYPH</name>
<evidence type="ECO:0000313" key="4">
    <source>
        <dbReference type="Proteomes" id="UP000637002"/>
    </source>
</evidence>
<dbReference type="InterPro" id="IPR009560">
    <property type="entry name" value="DUF1176"/>
</dbReference>
<keyword evidence="2" id="KW-0732">Signal</keyword>
<reference evidence="3" key="1">
    <citation type="journal article" date="2014" name="Int. J. Syst. Evol. Microbiol.">
        <title>Complete genome sequence of Corynebacterium casei LMG S-19264T (=DSM 44701T), isolated from a smear-ripened cheese.</title>
        <authorList>
            <consortium name="US DOE Joint Genome Institute (JGI-PGF)"/>
            <person name="Walter F."/>
            <person name="Albersmeier A."/>
            <person name="Kalinowski J."/>
            <person name="Ruckert C."/>
        </authorList>
    </citation>
    <scope>NUCLEOTIDE SEQUENCE</scope>
    <source>
        <strain evidence="3">CGMCC 1.12919</strain>
    </source>
</reference>
<gene>
    <name evidence="3" type="ORF">GCM10010994_23790</name>
</gene>
<evidence type="ECO:0000313" key="3">
    <source>
        <dbReference type="EMBL" id="GGC64437.1"/>
    </source>
</evidence>
<dbReference type="RefSeq" id="WP_188609388.1">
    <property type="nucleotide sequence ID" value="NZ_BMGG01000004.1"/>
</dbReference>
<evidence type="ECO:0000256" key="1">
    <source>
        <dbReference type="SAM" id="MobiDB-lite"/>
    </source>
</evidence>
<dbReference type="AlphaFoldDB" id="A0A916U8H5"/>
<dbReference type="EMBL" id="BMGG01000004">
    <property type="protein sequence ID" value="GGC64437.1"/>
    <property type="molecule type" value="Genomic_DNA"/>
</dbReference>
<organism evidence="3 4">
    <name type="scientific">Chelatococcus reniformis</name>
    <dbReference type="NCBI Taxonomy" id="1494448"/>
    <lineage>
        <taxon>Bacteria</taxon>
        <taxon>Pseudomonadati</taxon>
        <taxon>Pseudomonadota</taxon>
        <taxon>Alphaproteobacteria</taxon>
        <taxon>Hyphomicrobiales</taxon>
        <taxon>Chelatococcaceae</taxon>
        <taxon>Chelatococcus</taxon>
    </lineage>
</organism>
<comment type="caution">
    <text evidence="3">The sequence shown here is derived from an EMBL/GenBank/DDBJ whole genome shotgun (WGS) entry which is preliminary data.</text>
</comment>
<feature type="chain" id="PRO_5037985095" description="DUF1176 domain-containing protein" evidence="2">
    <location>
        <begin position="21"/>
        <end position="370"/>
    </location>
</feature>
<dbReference type="Pfam" id="PF06674">
    <property type="entry name" value="DUF1176"/>
    <property type="match status" value="1"/>
</dbReference>
<proteinExistence type="predicted"/>
<evidence type="ECO:0000256" key="2">
    <source>
        <dbReference type="SAM" id="SignalP"/>
    </source>
</evidence>
<feature type="signal peptide" evidence="2">
    <location>
        <begin position="1"/>
        <end position="20"/>
    </location>
</feature>
<feature type="region of interest" description="Disordered" evidence="1">
    <location>
        <begin position="350"/>
        <end position="370"/>
    </location>
</feature>
<evidence type="ECO:0008006" key="5">
    <source>
        <dbReference type="Google" id="ProtNLM"/>
    </source>
</evidence>
<dbReference type="Proteomes" id="UP000637002">
    <property type="component" value="Unassembled WGS sequence"/>
</dbReference>
<protein>
    <recommendedName>
        <fullName evidence="5">DUF1176 domain-containing protein</fullName>
    </recommendedName>
</protein>
<reference evidence="3" key="2">
    <citation type="submission" date="2020-09" db="EMBL/GenBank/DDBJ databases">
        <authorList>
            <person name="Sun Q."/>
            <person name="Zhou Y."/>
        </authorList>
    </citation>
    <scope>NUCLEOTIDE SEQUENCE</scope>
    <source>
        <strain evidence="3">CGMCC 1.12919</strain>
    </source>
</reference>
<keyword evidence="4" id="KW-1185">Reference proteome</keyword>
<sequence length="370" mass="38312">MRIGTAAFAAALLMLSAAAAADQPPLYKQHGDWSGRCMSTGLCVIASGPVEIVRGWAWDAKPLVCYYGAGDGEGELAVDIDGQAYPVVADPSLVGAQQIAAGHHAFDAYVRQQGRSGRAACRPAAADTKLLKALGTSRQAIIRRSGRAEPLSLAGFVALAEWMDARQERTATSGALLKAGSADAQDAPHAAPLLRSDPLPRAVEAVYAAPAAACATIRPDNFDGAGAARIALGGGTELFLLPCGEPGANQPMLAVTLLPDGRAINQRLELVSDGKRLAAIGGMNLVWDGRDRRLVGRQSMGYTCAVETQWRPAGDRFELVSQTREIGCTRPDAADAQAWAAVWPAAAEGGAPAATPGALDRLGGSTIPGK</sequence>
<accession>A0A916U8H5</accession>